<geneLocation type="plasmid" evidence="1 2">
    <name>pQ15_94_1</name>
</geneLocation>
<name>A0AAJ4TCY7_AGRTU</name>
<dbReference type="EMBL" id="CP049218">
    <property type="protein sequence ID" value="QTG16529.1"/>
    <property type="molecule type" value="Genomic_DNA"/>
</dbReference>
<dbReference type="Proteomes" id="UP000663946">
    <property type="component" value="Plasmid pQ15_94_1"/>
</dbReference>
<protein>
    <submittedName>
        <fullName evidence="1">Uncharacterized protein</fullName>
    </submittedName>
</protein>
<proteinExistence type="predicted"/>
<sequence length="63" mass="6837">MRQRILIPYSASALSANTEATFQGTPADARVEWHNLGEFPRGTLDLATVMFLTRDLGEAASAV</sequence>
<reference evidence="1" key="1">
    <citation type="submission" date="2020-02" db="EMBL/GenBank/DDBJ databases">
        <title>Unexpected conservation and global transmission of agrobacterial virulence plasmids.</title>
        <authorList>
            <person name="Weisberg A.J."/>
            <person name="Davis E.W. II"/>
            <person name="Tabima J.R."/>
            <person name="Belcher M.S."/>
            <person name="Miller M."/>
            <person name="Kuo C.-H."/>
            <person name="Loper J.E."/>
            <person name="Grunwald N.J."/>
            <person name="Putnam M.L."/>
            <person name="Chang J.H."/>
        </authorList>
    </citation>
    <scope>NUCLEOTIDE SEQUENCE</scope>
    <source>
        <strain evidence="1">Q15/94</strain>
        <plasmid evidence="1">pQ15_94_1</plasmid>
    </source>
</reference>
<organism evidence="1 2">
    <name type="scientific">Agrobacterium tumefaciens</name>
    <dbReference type="NCBI Taxonomy" id="358"/>
    <lineage>
        <taxon>Bacteria</taxon>
        <taxon>Pseudomonadati</taxon>
        <taxon>Pseudomonadota</taxon>
        <taxon>Alphaproteobacteria</taxon>
        <taxon>Hyphomicrobiales</taxon>
        <taxon>Rhizobiaceae</taxon>
        <taxon>Rhizobium/Agrobacterium group</taxon>
        <taxon>Agrobacterium</taxon>
        <taxon>Agrobacterium tumefaciens complex</taxon>
    </lineage>
</organism>
<keyword evidence="1" id="KW-0614">Plasmid</keyword>
<evidence type="ECO:0000313" key="2">
    <source>
        <dbReference type="Proteomes" id="UP000663946"/>
    </source>
</evidence>
<dbReference type="AlphaFoldDB" id="A0AAJ4TCY7"/>
<gene>
    <name evidence="1" type="ORF">G6M86_24810</name>
</gene>
<evidence type="ECO:0000313" key="1">
    <source>
        <dbReference type="EMBL" id="QTG16529.1"/>
    </source>
</evidence>
<accession>A0AAJ4TCY7</accession>